<name>U5G1W6_POPTR</name>
<accession>U5G1W6</accession>
<organism evidence="2 3">
    <name type="scientific">Populus trichocarpa</name>
    <name type="common">Western balsam poplar</name>
    <name type="synonym">Populus balsamifera subsp. trichocarpa</name>
    <dbReference type="NCBI Taxonomy" id="3694"/>
    <lineage>
        <taxon>Eukaryota</taxon>
        <taxon>Viridiplantae</taxon>
        <taxon>Streptophyta</taxon>
        <taxon>Embryophyta</taxon>
        <taxon>Tracheophyta</taxon>
        <taxon>Spermatophyta</taxon>
        <taxon>Magnoliopsida</taxon>
        <taxon>eudicotyledons</taxon>
        <taxon>Gunneridae</taxon>
        <taxon>Pentapetalae</taxon>
        <taxon>rosids</taxon>
        <taxon>fabids</taxon>
        <taxon>Malpighiales</taxon>
        <taxon>Salicaceae</taxon>
        <taxon>Saliceae</taxon>
        <taxon>Populus</taxon>
    </lineage>
</organism>
<keyword evidence="1" id="KW-0812">Transmembrane</keyword>
<dbReference type="EMBL" id="CM009299">
    <property type="protein sequence ID" value="PNT15748.1"/>
    <property type="molecule type" value="Genomic_DNA"/>
</dbReference>
<keyword evidence="3" id="KW-1185">Reference proteome</keyword>
<proteinExistence type="predicted"/>
<evidence type="ECO:0000313" key="3">
    <source>
        <dbReference type="Proteomes" id="UP000006729"/>
    </source>
</evidence>
<keyword evidence="1" id="KW-1133">Transmembrane helix</keyword>
<sequence>MVDSKNVVSWLWPWWRGAVELEFLDGQKRARKERNIQDILIEELCRGITVKKRNKVGTVDRASIAIVFVGAVSFLCFERTRMGKVIMMNLS</sequence>
<protein>
    <submittedName>
        <fullName evidence="2">Uncharacterized protein</fullName>
    </submittedName>
</protein>
<evidence type="ECO:0000256" key="1">
    <source>
        <dbReference type="SAM" id="Phobius"/>
    </source>
</evidence>
<gene>
    <name evidence="2" type="ORF">POPTR_010G102800</name>
</gene>
<dbReference type="HOGENOM" id="CLU_2431101_0_0_1"/>
<keyword evidence="1" id="KW-0472">Membrane</keyword>
<dbReference type="AlphaFoldDB" id="U5G1W6"/>
<dbReference type="Proteomes" id="UP000006729">
    <property type="component" value="Chromosome 10"/>
</dbReference>
<evidence type="ECO:0000313" key="2">
    <source>
        <dbReference type="EMBL" id="PNT15748.1"/>
    </source>
</evidence>
<reference evidence="2 3" key="1">
    <citation type="journal article" date="2006" name="Science">
        <title>The genome of black cottonwood, Populus trichocarpa (Torr. &amp; Gray).</title>
        <authorList>
            <person name="Tuskan G.A."/>
            <person name="Difazio S."/>
            <person name="Jansson S."/>
            <person name="Bohlmann J."/>
            <person name="Grigoriev I."/>
            <person name="Hellsten U."/>
            <person name="Putnam N."/>
            <person name="Ralph S."/>
            <person name="Rombauts S."/>
            <person name="Salamov A."/>
            <person name="Schein J."/>
            <person name="Sterck L."/>
            <person name="Aerts A."/>
            <person name="Bhalerao R.R."/>
            <person name="Bhalerao R.P."/>
            <person name="Blaudez D."/>
            <person name="Boerjan W."/>
            <person name="Brun A."/>
            <person name="Brunner A."/>
            <person name="Busov V."/>
            <person name="Campbell M."/>
            <person name="Carlson J."/>
            <person name="Chalot M."/>
            <person name="Chapman J."/>
            <person name="Chen G.L."/>
            <person name="Cooper D."/>
            <person name="Coutinho P.M."/>
            <person name="Couturier J."/>
            <person name="Covert S."/>
            <person name="Cronk Q."/>
            <person name="Cunningham R."/>
            <person name="Davis J."/>
            <person name="Degroeve S."/>
            <person name="Dejardin A."/>
            <person name="Depamphilis C."/>
            <person name="Detter J."/>
            <person name="Dirks B."/>
            <person name="Dubchak I."/>
            <person name="Duplessis S."/>
            <person name="Ehlting J."/>
            <person name="Ellis B."/>
            <person name="Gendler K."/>
            <person name="Goodstein D."/>
            <person name="Gribskov M."/>
            <person name="Grimwood J."/>
            <person name="Groover A."/>
            <person name="Gunter L."/>
            <person name="Hamberger B."/>
            <person name="Heinze B."/>
            <person name="Helariutta Y."/>
            <person name="Henrissat B."/>
            <person name="Holligan D."/>
            <person name="Holt R."/>
            <person name="Huang W."/>
            <person name="Islam-Faridi N."/>
            <person name="Jones S."/>
            <person name="Jones-Rhoades M."/>
            <person name="Jorgensen R."/>
            <person name="Joshi C."/>
            <person name="Kangasjarvi J."/>
            <person name="Karlsson J."/>
            <person name="Kelleher C."/>
            <person name="Kirkpatrick R."/>
            <person name="Kirst M."/>
            <person name="Kohler A."/>
            <person name="Kalluri U."/>
            <person name="Larimer F."/>
            <person name="Leebens-Mack J."/>
            <person name="Leple J.C."/>
            <person name="Locascio P."/>
            <person name="Lou Y."/>
            <person name="Lucas S."/>
            <person name="Martin F."/>
            <person name="Montanini B."/>
            <person name="Napoli C."/>
            <person name="Nelson D.R."/>
            <person name="Nelson C."/>
            <person name="Nieminen K."/>
            <person name="Nilsson O."/>
            <person name="Pereda V."/>
            <person name="Peter G."/>
            <person name="Philippe R."/>
            <person name="Pilate G."/>
            <person name="Poliakov A."/>
            <person name="Razumovskaya J."/>
            <person name="Richardson P."/>
            <person name="Rinaldi C."/>
            <person name="Ritland K."/>
            <person name="Rouze P."/>
            <person name="Ryaboy D."/>
            <person name="Schmutz J."/>
            <person name="Schrader J."/>
            <person name="Segerman B."/>
            <person name="Shin H."/>
            <person name="Siddiqui A."/>
            <person name="Sterky F."/>
            <person name="Terry A."/>
            <person name="Tsai C.J."/>
            <person name="Uberbacher E."/>
            <person name="Unneberg P."/>
            <person name="Vahala J."/>
            <person name="Wall K."/>
            <person name="Wessler S."/>
            <person name="Yang G."/>
            <person name="Yin T."/>
            <person name="Douglas C."/>
            <person name="Marra M."/>
            <person name="Sandberg G."/>
            <person name="Van de Peer Y."/>
            <person name="Rokhsar D."/>
        </authorList>
    </citation>
    <scope>NUCLEOTIDE SEQUENCE [LARGE SCALE GENOMIC DNA]</scope>
    <source>
        <strain evidence="3">cv. Nisqually</strain>
    </source>
</reference>
<feature type="transmembrane region" description="Helical" evidence="1">
    <location>
        <begin position="61"/>
        <end position="77"/>
    </location>
</feature>
<dbReference type="InParanoid" id="U5G1W6"/>